<dbReference type="Proteomes" id="UP000569914">
    <property type="component" value="Unassembled WGS sequence"/>
</dbReference>
<dbReference type="AlphaFoldDB" id="A0A7Y9IAJ2"/>
<evidence type="ECO:0008006" key="4">
    <source>
        <dbReference type="Google" id="ProtNLM"/>
    </source>
</evidence>
<feature type="signal peptide" evidence="1">
    <location>
        <begin position="1"/>
        <end position="27"/>
    </location>
</feature>
<dbReference type="EMBL" id="JACCBU010000001">
    <property type="protein sequence ID" value="NYE73314.1"/>
    <property type="molecule type" value="Genomic_DNA"/>
</dbReference>
<keyword evidence="1" id="KW-0732">Signal</keyword>
<evidence type="ECO:0000256" key="1">
    <source>
        <dbReference type="SAM" id="SignalP"/>
    </source>
</evidence>
<feature type="chain" id="PRO_5031174068" description="Secreted protein" evidence="1">
    <location>
        <begin position="28"/>
        <end position="179"/>
    </location>
</feature>
<gene>
    <name evidence="2" type="ORF">BKA15_004643</name>
</gene>
<evidence type="ECO:0000313" key="2">
    <source>
        <dbReference type="EMBL" id="NYE73314.1"/>
    </source>
</evidence>
<proteinExistence type="predicted"/>
<evidence type="ECO:0000313" key="3">
    <source>
        <dbReference type="Proteomes" id="UP000569914"/>
    </source>
</evidence>
<keyword evidence="3" id="KW-1185">Reference proteome</keyword>
<reference evidence="2 3" key="1">
    <citation type="submission" date="2020-07" db="EMBL/GenBank/DDBJ databases">
        <title>Sequencing the genomes of 1000 actinobacteria strains.</title>
        <authorList>
            <person name="Klenk H.-P."/>
        </authorList>
    </citation>
    <scope>NUCLEOTIDE SEQUENCE [LARGE SCALE GENOMIC DNA]</scope>
    <source>
        <strain evidence="2 3">DSM 22083</strain>
    </source>
</reference>
<protein>
    <recommendedName>
        <fullName evidence="4">Secreted protein</fullName>
    </recommendedName>
</protein>
<organism evidence="2 3">
    <name type="scientific">Microlunatus parietis</name>
    <dbReference type="NCBI Taxonomy" id="682979"/>
    <lineage>
        <taxon>Bacteria</taxon>
        <taxon>Bacillati</taxon>
        <taxon>Actinomycetota</taxon>
        <taxon>Actinomycetes</taxon>
        <taxon>Propionibacteriales</taxon>
        <taxon>Propionibacteriaceae</taxon>
        <taxon>Microlunatus</taxon>
    </lineage>
</organism>
<name>A0A7Y9IAJ2_9ACTN</name>
<sequence length="179" mass="19621">MHRFPAAVVGALTTLALLFTGALTAGAASPPRSLPPGWLDGFRIGWVPPGAGDLVTDFESEWEEVHFRTRVWESGPAEDGGYRVDLQVVIMRSPTFTDPAAVRAFLINWLERDPDGWATLPYVHPDGPGFGDDDELFWLVEPGVAVRVSGNPESVDTRELRRTARSVRVEQAVRALSGR</sequence>
<accession>A0A7Y9IAJ2</accession>
<dbReference type="RefSeq" id="WP_179754724.1">
    <property type="nucleotide sequence ID" value="NZ_JACCBU010000001.1"/>
</dbReference>
<comment type="caution">
    <text evidence="2">The sequence shown here is derived from an EMBL/GenBank/DDBJ whole genome shotgun (WGS) entry which is preliminary data.</text>
</comment>